<dbReference type="EMBL" id="JANBQB010001869">
    <property type="protein sequence ID" value="KAJ1969887.1"/>
    <property type="molecule type" value="Genomic_DNA"/>
</dbReference>
<evidence type="ECO:0000313" key="6">
    <source>
        <dbReference type="EMBL" id="KAJ1969887.1"/>
    </source>
</evidence>
<keyword evidence="2" id="KW-0677">Repeat</keyword>
<comment type="caution">
    <text evidence="6">The sequence shown here is derived from an EMBL/GenBank/DDBJ whole genome shotgun (WGS) entry which is preliminary data.</text>
</comment>
<dbReference type="GO" id="GO:0000250">
    <property type="term" value="F:lanosterol synthase activity"/>
    <property type="evidence" value="ECO:0007669"/>
    <property type="project" value="UniProtKB-EC"/>
</dbReference>
<dbReference type="GO" id="GO:0006696">
    <property type="term" value="P:ergosterol biosynthetic process"/>
    <property type="evidence" value="ECO:0007669"/>
    <property type="project" value="TreeGrafter"/>
</dbReference>
<dbReference type="PANTHER" id="PTHR11764:SF20">
    <property type="entry name" value="LANOSTEROL SYNTHASE"/>
    <property type="match status" value="1"/>
</dbReference>
<comment type="similarity">
    <text evidence="1">Belongs to the terpene cyclase/mutase family.</text>
</comment>
<evidence type="ECO:0000259" key="5">
    <source>
        <dbReference type="Pfam" id="PF13243"/>
    </source>
</evidence>
<evidence type="ECO:0000256" key="2">
    <source>
        <dbReference type="ARBA" id="ARBA00022737"/>
    </source>
</evidence>
<sequence length="111" mass="12431">NPCGGFASYELARAGEWLEGLNPAEIFGKYMIEYPYPECTTSVVLGLASFTKRYPDYRAADISTCIRHAIQYIFDAQRPDGSWFGSWGICFTYATMFALKSLASQGYTYSS</sequence>
<evidence type="ECO:0000256" key="3">
    <source>
        <dbReference type="ARBA" id="ARBA00023235"/>
    </source>
</evidence>
<dbReference type="EC" id="5.4.99.7" evidence="4"/>
<feature type="non-terminal residue" evidence="6">
    <location>
        <position position="111"/>
    </location>
</feature>
<feature type="non-terminal residue" evidence="6">
    <location>
        <position position="1"/>
    </location>
</feature>
<name>A0A9W8AW52_9FUNG</name>
<dbReference type="InterPro" id="IPR018333">
    <property type="entry name" value="Squalene_cyclase"/>
</dbReference>
<dbReference type="Pfam" id="PF13243">
    <property type="entry name" value="SQHop_cyclase_C"/>
    <property type="match status" value="1"/>
</dbReference>
<dbReference type="PANTHER" id="PTHR11764">
    <property type="entry name" value="TERPENE CYCLASE/MUTASE FAMILY MEMBER"/>
    <property type="match status" value="1"/>
</dbReference>
<reference evidence="6" key="1">
    <citation type="submission" date="2022-07" db="EMBL/GenBank/DDBJ databases">
        <title>Phylogenomic reconstructions and comparative analyses of Kickxellomycotina fungi.</title>
        <authorList>
            <person name="Reynolds N.K."/>
            <person name="Stajich J.E."/>
            <person name="Barry K."/>
            <person name="Grigoriev I.V."/>
            <person name="Crous P."/>
            <person name="Smith M.E."/>
        </authorList>
    </citation>
    <scope>NUCLEOTIDE SEQUENCE</scope>
    <source>
        <strain evidence="6">RSA 567</strain>
    </source>
</reference>
<dbReference type="OrthoDB" id="21502at2759"/>
<dbReference type="AlphaFoldDB" id="A0A9W8AW52"/>
<organism evidence="6 7">
    <name type="scientific">Dimargaris verticillata</name>
    <dbReference type="NCBI Taxonomy" id="2761393"/>
    <lineage>
        <taxon>Eukaryota</taxon>
        <taxon>Fungi</taxon>
        <taxon>Fungi incertae sedis</taxon>
        <taxon>Zoopagomycota</taxon>
        <taxon>Kickxellomycotina</taxon>
        <taxon>Dimargaritomycetes</taxon>
        <taxon>Dimargaritales</taxon>
        <taxon>Dimargaritaceae</taxon>
        <taxon>Dimargaris</taxon>
    </lineage>
</organism>
<keyword evidence="7" id="KW-1185">Reference proteome</keyword>
<dbReference type="InterPro" id="IPR002365">
    <property type="entry name" value="Terpene_synthase_CS"/>
</dbReference>
<dbReference type="SUPFAM" id="SSF48239">
    <property type="entry name" value="Terpenoid cyclases/Protein prenyltransferases"/>
    <property type="match status" value="1"/>
</dbReference>
<dbReference type="InterPro" id="IPR032696">
    <property type="entry name" value="SQ_cyclase_C"/>
</dbReference>
<feature type="domain" description="Squalene cyclase C-terminal" evidence="5">
    <location>
        <begin position="4"/>
        <end position="107"/>
    </location>
</feature>
<dbReference type="GO" id="GO:0016104">
    <property type="term" value="P:triterpenoid biosynthetic process"/>
    <property type="evidence" value="ECO:0007669"/>
    <property type="project" value="InterPro"/>
</dbReference>
<gene>
    <name evidence="6" type="primary">ERG7_3</name>
    <name evidence="6" type="ORF">H4R34_006121</name>
</gene>
<evidence type="ECO:0000256" key="4">
    <source>
        <dbReference type="ARBA" id="ARBA00029485"/>
    </source>
</evidence>
<dbReference type="InterPro" id="IPR008930">
    <property type="entry name" value="Terpenoid_cyclase/PrenylTrfase"/>
</dbReference>
<dbReference type="PROSITE" id="PS01074">
    <property type="entry name" value="TERPENE_SYNTHASES"/>
    <property type="match status" value="1"/>
</dbReference>
<accession>A0A9W8AW52</accession>
<evidence type="ECO:0000313" key="7">
    <source>
        <dbReference type="Proteomes" id="UP001151582"/>
    </source>
</evidence>
<keyword evidence="3 6" id="KW-0413">Isomerase</keyword>
<dbReference type="Proteomes" id="UP001151582">
    <property type="component" value="Unassembled WGS sequence"/>
</dbReference>
<evidence type="ECO:0000256" key="1">
    <source>
        <dbReference type="ARBA" id="ARBA00009755"/>
    </source>
</evidence>
<dbReference type="Gene3D" id="1.50.10.20">
    <property type="match status" value="1"/>
</dbReference>
<proteinExistence type="inferred from homology"/>
<protein>
    <recommendedName>
        <fullName evidence="4">lanosterol synthase</fullName>
        <ecNumber evidence="4">5.4.99.7</ecNumber>
    </recommendedName>
</protein>
<dbReference type="GO" id="GO:0005811">
    <property type="term" value="C:lipid droplet"/>
    <property type="evidence" value="ECO:0007669"/>
    <property type="project" value="InterPro"/>
</dbReference>